<feature type="non-terminal residue" evidence="2">
    <location>
        <position position="1"/>
    </location>
</feature>
<organism evidence="2 3">
    <name type="scientific">Cetraspora pellucida</name>
    <dbReference type="NCBI Taxonomy" id="1433469"/>
    <lineage>
        <taxon>Eukaryota</taxon>
        <taxon>Fungi</taxon>
        <taxon>Fungi incertae sedis</taxon>
        <taxon>Mucoromycota</taxon>
        <taxon>Glomeromycotina</taxon>
        <taxon>Glomeromycetes</taxon>
        <taxon>Diversisporales</taxon>
        <taxon>Gigasporaceae</taxon>
        <taxon>Cetraspora</taxon>
    </lineage>
</organism>
<dbReference type="AlphaFoldDB" id="A0A9N9KJC8"/>
<dbReference type="Proteomes" id="UP000789759">
    <property type="component" value="Unassembled WGS sequence"/>
</dbReference>
<protein>
    <submittedName>
        <fullName evidence="2">10808_t:CDS:1</fullName>
    </submittedName>
</protein>
<name>A0A9N9KJC8_9GLOM</name>
<evidence type="ECO:0000313" key="2">
    <source>
        <dbReference type="EMBL" id="CAG8840704.1"/>
    </source>
</evidence>
<dbReference type="EMBL" id="CAJVQA010090884">
    <property type="protein sequence ID" value="CAG8840704.1"/>
    <property type="molecule type" value="Genomic_DNA"/>
</dbReference>
<reference evidence="2" key="1">
    <citation type="submission" date="2021-06" db="EMBL/GenBank/DDBJ databases">
        <authorList>
            <person name="Kallberg Y."/>
            <person name="Tangrot J."/>
            <person name="Rosling A."/>
        </authorList>
    </citation>
    <scope>NUCLEOTIDE SEQUENCE</scope>
    <source>
        <strain evidence="2">FL966</strain>
    </source>
</reference>
<sequence>SIEYISNINQEKSIQDKTKTKEISRVKEVKETKLLISKKRQQKEDSTEEKTNQDSTS</sequence>
<feature type="non-terminal residue" evidence="2">
    <location>
        <position position="57"/>
    </location>
</feature>
<feature type="region of interest" description="Disordered" evidence="1">
    <location>
        <begin position="36"/>
        <end position="57"/>
    </location>
</feature>
<evidence type="ECO:0000313" key="3">
    <source>
        <dbReference type="Proteomes" id="UP000789759"/>
    </source>
</evidence>
<keyword evidence="3" id="KW-1185">Reference proteome</keyword>
<feature type="compositionally biased region" description="Basic and acidic residues" evidence="1">
    <location>
        <begin position="42"/>
        <end position="57"/>
    </location>
</feature>
<accession>A0A9N9KJC8</accession>
<gene>
    <name evidence="2" type="ORF">CPELLU_LOCUS22053</name>
</gene>
<proteinExistence type="predicted"/>
<comment type="caution">
    <text evidence="2">The sequence shown here is derived from an EMBL/GenBank/DDBJ whole genome shotgun (WGS) entry which is preliminary data.</text>
</comment>
<evidence type="ECO:0000256" key="1">
    <source>
        <dbReference type="SAM" id="MobiDB-lite"/>
    </source>
</evidence>